<sequence>MSKNHKNYQIFYKKMLQLNIEKACFDQFFFKIRFFYLLFYKVALYGEYFSFFLPCKNEVFFH</sequence>
<feature type="transmembrane region" description="Helical" evidence="1">
    <location>
        <begin position="34"/>
        <end position="53"/>
    </location>
</feature>
<dbReference type="EMBL" id="CP026095">
    <property type="protein sequence ID" value="AZV43385.1"/>
    <property type="molecule type" value="Genomic_DNA"/>
</dbReference>
<name>A0A3T0KT10_9BACI</name>
<keyword evidence="1" id="KW-1133">Transmembrane helix</keyword>
<evidence type="ECO:0000256" key="1">
    <source>
        <dbReference type="SAM" id="Phobius"/>
    </source>
</evidence>
<evidence type="ECO:0000313" key="3">
    <source>
        <dbReference type="Proteomes" id="UP000283095"/>
    </source>
</evidence>
<protein>
    <submittedName>
        <fullName evidence="2">Uncharacterized protein</fullName>
    </submittedName>
</protein>
<dbReference type="KEGG" id="pasa:BAOM_2776"/>
<gene>
    <name evidence="2" type="ORF">BAOM_2776</name>
</gene>
<dbReference type="AlphaFoldDB" id="A0A3T0KT10"/>
<keyword evidence="1" id="KW-0812">Transmembrane</keyword>
<dbReference type="Proteomes" id="UP000283095">
    <property type="component" value="Chromosome"/>
</dbReference>
<proteinExistence type="predicted"/>
<organism evidence="2 3">
    <name type="scientific">Peribacillus asahii</name>
    <dbReference type="NCBI Taxonomy" id="228899"/>
    <lineage>
        <taxon>Bacteria</taxon>
        <taxon>Bacillati</taxon>
        <taxon>Bacillota</taxon>
        <taxon>Bacilli</taxon>
        <taxon>Bacillales</taxon>
        <taxon>Bacillaceae</taxon>
        <taxon>Peribacillus</taxon>
    </lineage>
</organism>
<keyword evidence="1" id="KW-0472">Membrane</keyword>
<accession>A0A3T0KT10</accession>
<reference evidence="2 3" key="1">
    <citation type="submission" date="2018-01" db="EMBL/GenBank/DDBJ databases">
        <title>Bacillus asahii Genome sequencing and assembly.</title>
        <authorList>
            <person name="Jiang H."/>
            <person name="Feng Y."/>
            <person name="Zhao F."/>
            <person name="Lin X."/>
        </authorList>
    </citation>
    <scope>NUCLEOTIDE SEQUENCE [LARGE SCALE GENOMIC DNA]</scope>
    <source>
        <strain evidence="2 3">OM18</strain>
    </source>
</reference>
<evidence type="ECO:0000313" key="2">
    <source>
        <dbReference type="EMBL" id="AZV43385.1"/>
    </source>
</evidence>